<evidence type="ECO:0000313" key="4">
    <source>
        <dbReference type="EMBL" id="PRY18430.1"/>
    </source>
</evidence>
<proteinExistence type="predicted"/>
<protein>
    <submittedName>
        <fullName evidence="4">Glycosyltransferase involved in cell wall biosynthesis</fullName>
    </submittedName>
</protein>
<reference evidence="4 5" key="1">
    <citation type="submission" date="2018-03" db="EMBL/GenBank/DDBJ databases">
        <title>Genomic Encyclopedia of Archaeal and Bacterial Type Strains, Phase II (KMG-II): from individual species to whole genera.</title>
        <authorList>
            <person name="Goeker M."/>
        </authorList>
    </citation>
    <scope>NUCLEOTIDE SEQUENCE [LARGE SCALE GENOMIC DNA]</scope>
    <source>
        <strain evidence="4 5">DSM 19711</strain>
    </source>
</reference>
<keyword evidence="1" id="KW-0328">Glycosyltransferase</keyword>
<accession>A0A2T0RBB5</accession>
<feature type="domain" description="Glycosyltransferase subfamily 4-like N-terminal" evidence="3">
    <location>
        <begin position="18"/>
        <end position="184"/>
    </location>
</feature>
<evidence type="ECO:0000256" key="1">
    <source>
        <dbReference type="ARBA" id="ARBA00022676"/>
    </source>
</evidence>
<dbReference type="SUPFAM" id="SSF53756">
    <property type="entry name" value="UDP-Glycosyltransferase/glycogen phosphorylase"/>
    <property type="match status" value="1"/>
</dbReference>
<name>A0A2T0RBB5_9ACTN</name>
<keyword evidence="2 4" id="KW-0808">Transferase</keyword>
<gene>
    <name evidence="4" type="ORF">CLV37_101675</name>
</gene>
<comment type="caution">
    <text evidence="4">The sequence shown here is derived from an EMBL/GenBank/DDBJ whole genome shotgun (WGS) entry which is preliminary data.</text>
</comment>
<dbReference type="AlphaFoldDB" id="A0A2T0RBB5"/>
<dbReference type="RefSeq" id="WP_106206881.1">
    <property type="nucleotide sequence ID" value="NZ_PVZF01000001.1"/>
</dbReference>
<dbReference type="GO" id="GO:0016757">
    <property type="term" value="F:glycosyltransferase activity"/>
    <property type="evidence" value="ECO:0007669"/>
    <property type="project" value="UniProtKB-KW"/>
</dbReference>
<dbReference type="OrthoDB" id="3199616at2"/>
<evidence type="ECO:0000259" key="3">
    <source>
        <dbReference type="Pfam" id="PF13439"/>
    </source>
</evidence>
<dbReference type="Pfam" id="PF13692">
    <property type="entry name" value="Glyco_trans_1_4"/>
    <property type="match status" value="1"/>
</dbReference>
<evidence type="ECO:0000256" key="2">
    <source>
        <dbReference type="ARBA" id="ARBA00022679"/>
    </source>
</evidence>
<dbReference type="PANTHER" id="PTHR12526">
    <property type="entry name" value="GLYCOSYLTRANSFERASE"/>
    <property type="match status" value="1"/>
</dbReference>
<dbReference type="CDD" id="cd03801">
    <property type="entry name" value="GT4_PimA-like"/>
    <property type="match status" value="1"/>
</dbReference>
<evidence type="ECO:0000313" key="5">
    <source>
        <dbReference type="Proteomes" id="UP000238083"/>
    </source>
</evidence>
<dbReference type="EMBL" id="PVZF01000001">
    <property type="protein sequence ID" value="PRY18430.1"/>
    <property type="molecule type" value="Genomic_DNA"/>
</dbReference>
<dbReference type="Gene3D" id="3.40.50.2000">
    <property type="entry name" value="Glycogen Phosphorylase B"/>
    <property type="match status" value="2"/>
</dbReference>
<keyword evidence="5" id="KW-1185">Reference proteome</keyword>
<sequence>MTTRPNRRVAYLLTQSQGGPVDVTVELARAVAQRPGWEVKVFGPRPARGAERIAHLHEEVLVGGKFAAAAIVRARRRIRAWTPDVVHAQDRRSGLVGVGMARRGGRPAVVVHTYHGVPDDVGQDWFSGEDRPEPSRYTRAVLTGDALVARATSRTVVPSPSMGRFLVDRLHVPRERITHIDNGLALPPRTPRTGLVRNLLFVGLLVRRKGVHLLLDALTDPALPPGVELTIAGSGPEEAALKAQAARAGLQGRVRFLGFRTDVPELLARCDALVLPSSMEQQPLVVIEAMATGRVVVATDVGGLRDTVGEAGVLIPPDDVSALRRALVDLTSSTVDTAVREDEAAARARRAFGVQGCADQHLALYTSLLPA</sequence>
<dbReference type="PANTHER" id="PTHR12526:SF638">
    <property type="entry name" value="SPORE COAT PROTEIN SA"/>
    <property type="match status" value="1"/>
</dbReference>
<dbReference type="InterPro" id="IPR028098">
    <property type="entry name" value="Glyco_trans_4-like_N"/>
</dbReference>
<dbReference type="Pfam" id="PF13439">
    <property type="entry name" value="Glyco_transf_4"/>
    <property type="match status" value="1"/>
</dbReference>
<organism evidence="4 5">
    <name type="scientific">Kineococcus rhizosphaerae</name>
    <dbReference type="NCBI Taxonomy" id="559628"/>
    <lineage>
        <taxon>Bacteria</taxon>
        <taxon>Bacillati</taxon>
        <taxon>Actinomycetota</taxon>
        <taxon>Actinomycetes</taxon>
        <taxon>Kineosporiales</taxon>
        <taxon>Kineosporiaceae</taxon>
        <taxon>Kineococcus</taxon>
    </lineage>
</organism>
<dbReference type="Proteomes" id="UP000238083">
    <property type="component" value="Unassembled WGS sequence"/>
</dbReference>